<reference evidence="2" key="1">
    <citation type="submission" date="2025-08" db="UniProtKB">
        <authorList>
            <consortium name="Ensembl"/>
        </authorList>
    </citation>
    <scope>IDENTIFICATION</scope>
</reference>
<dbReference type="Pfam" id="PF13096">
    <property type="entry name" value="CENP-P"/>
    <property type="match status" value="1"/>
</dbReference>
<evidence type="ECO:0008006" key="4">
    <source>
        <dbReference type="Google" id="ProtNLM"/>
    </source>
</evidence>
<keyword evidence="3" id="KW-1185">Reference proteome</keyword>
<dbReference type="GO" id="GO:0034080">
    <property type="term" value="P:CENP-A containing chromatin assembly"/>
    <property type="evidence" value="ECO:0007669"/>
    <property type="project" value="InterPro"/>
</dbReference>
<evidence type="ECO:0000313" key="2">
    <source>
        <dbReference type="Ensembl" id="ENSPTXP00000013669.1"/>
    </source>
</evidence>
<feature type="transmembrane region" description="Helical" evidence="1">
    <location>
        <begin position="23"/>
        <end position="45"/>
    </location>
</feature>
<keyword evidence="1" id="KW-1133">Transmembrane helix</keyword>
<evidence type="ECO:0000256" key="1">
    <source>
        <dbReference type="SAM" id="Phobius"/>
    </source>
</evidence>
<name>A0A670YRP2_PSETE</name>
<dbReference type="Ensembl" id="ENSPTXT00000014099.1">
    <property type="protein sequence ID" value="ENSPTXP00000013669.1"/>
    <property type="gene ID" value="ENSPTXG00000009506.1"/>
</dbReference>
<proteinExistence type="predicted"/>
<dbReference type="GO" id="GO:0000775">
    <property type="term" value="C:chromosome, centromeric region"/>
    <property type="evidence" value="ECO:0007669"/>
    <property type="project" value="InterPro"/>
</dbReference>
<organism evidence="2 3">
    <name type="scientific">Pseudonaja textilis</name>
    <name type="common">Eastern brown snake</name>
    <dbReference type="NCBI Taxonomy" id="8673"/>
    <lineage>
        <taxon>Eukaryota</taxon>
        <taxon>Metazoa</taxon>
        <taxon>Chordata</taxon>
        <taxon>Craniata</taxon>
        <taxon>Vertebrata</taxon>
        <taxon>Euteleostomi</taxon>
        <taxon>Lepidosauria</taxon>
        <taxon>Squamata</taxon>
        <taxon>Bifurcata</taxon>
        <taxon>Unidentata</taxon>
        <taxon>Episquamata</taxon>
        <taxon>Toxicofera</taxon>
        <taxon>Serpentes</taxon>
        <taxon>Colubroidea</taxon>
        <taxon>Elapidae</taxon>
        <taxon>Hydrophiinae</taxon>
        <taxon>Pseudonaja</taxon>
    </lineage>
</organism>
<dbReference type="AlphaFoldDB" id="A0A670YRP2"/>
<dbReference type="PANTHER" id="PTHR28577">
    <property type="entry name" value="CENTROMERE PROTEIN P"/>
    <property type="match status" value="1"/>
</dbReference>
<reference evidence="2" key="2">
    <citation type="submission" date="2025-09" db="UniProtKB">
        <authorList>
            <consortium name="Ensembl"/>
        </authorList>
    </citation>
    <scope>IDENTIFICATION</scope>
</reference>
<keyword evidence="1" id="KW-0472">Membrane</keyword>
<evidence type="ECO:0000313" key="3">
    <source>
        <dbReference type="Proteomes" id="UP000472273"/>
    </source>
</evidence>
<dbReference type="Proteomes" id="UP000472273">
    <property type="component" value="Unplaced"/>
</dbReference>
<protein>
    <recommendedName>
        <fullName evidence="4">Centromere protein P</fullName>
    </recommendedName>
</protein>
<dbReference type="PANTHER" id="PTHR28577:SF1">
    <property type="entry name" value="CENTROMERE PROTEIN P"/>
    <property type="match status" value="1"/>
</dbReference>
<sequence>LQSPWPHAILKFGPILLSSQKSIYMYALILIVFSDFYRFELMIVWKIQVDEKGNIIPVLDLLNKIPLQVANKFASDAPQGFRSLLHMVGIQASIETVINSISKGK</sequence>
<dbReference type="InterPro" id="IPR027801">
    <property type="entry name" value="CENP-P"/>
</dbReference>
<dbReference type="GO" id="GO:0005634">
    <property type="term" value="C:nucleus"/>
    <property type="evidence" value="ECO:0007669"/>
    <property type="project" value="TreeGrafter"/>
</dbReference>
<accession>A0A670YRP2</accession>
<keyword evidence="1" id="KW-0812">Transmembrane</keyword>
<dbReference type="GeneTree" id="ENSGT01030000235189"/>